<gene>
    <name evidence="2" type="ORF">OHV25_40225</name>
</gene>
<dbReference type="EMBL" id="CP108254">
    <property type="protein sequence ID" value="WTU45827.1"/>
    <property type="molecule type" value="Genomic_DNA"/>
</dbReference>
<protein>
    <submittedName>
        <fullName evidence="2">Uncharacterized protein</fullName>
    </submittedName>
</protein>
<feature type="compositionally biased region" description="Polar residues" evidence="1">
    <location>
        <begin position="1"/>
        <end position="16"/>
    </location>
</feature>
<feature type="region of interest" description="Disordered" evidence="1">
    <location>
        <begin position="1"/>
        <end position="29"/>
    </location>
</feature>
<dbReference type="AlphaFoldDB" id="A0AAU2HFZ3"/>
<name>A0AAU2HFZ3_9ACTN</name>
<geneLocation type="plasmid" evidence="2">
    <name>unnamed1</name>
</geneLocation>
<sequence>MSTPPTNPSATGTRLQATGIEDALNRRPDDPARYRRCEVCHEMGADVVTRMFVTNSGGAHTSYAHRGCAGVAGASEVLDGGALEPAPLAAPARATTEDCRVGLHAEVITP</sequence>
<evidence type="ECO:0000256" key="1">
    <source>
        <dbReference type="SAM" id="MobiDB-lite"/>
    </source>
</evidence>
<proteinExistence type="predicted"/>
<dbReference type="RefSeq" id="WP_331723618.1">
    <property type="nucleotide sequence ID" value="NZ_CP108254.1"/>
</dbReference>
<keyword evidence="2" id="KW-0614">Plasmid</keyword>
<reference evidence="2" key="1">
    <citation type="submission" date="2022-10" db="EMBL/GenBank/DDBJ databases">
        <title>The complete genomes of actinobacterial strains from the NBC collection.</title>
        <authorList>
            <person name="Joergensen T.S."/>
            <person name="Alvarez Arevalo M."/>
            <person name="Sterndorff E.B."/>
            <person name="Faurdal D."/>
            <person name="Vuksanovic O."/>
            <person name="Mourched A.-S."/>
            <person name="Charusanti P."/>
            <person name="Shaw S."/>
            <person name="Blin K."/>
            <person name="Weber T."/>
        </authorList>
    </citation>
    <scope>NUCLEOTIDE SEQUENCE</scope>
    <source>
        <strain evidence="2">NBC_00060</strain>
        <plasmid evidence="2">unnamed1</plasmid>
    </source>
</reference>
<organism evidence="2">
    <name type="scientific">Streptomyces sp. NBC_00060</name>
    <dbReference type="NCBI Taxonomy" id="2975636"/>
    <lineage>
        <taxon>Bacteria</taxon>
        <taxon>Bacillati</taxon>
        <taxon>Actinomycetota</taxon>
        <taxon>Actinomycetes</taxon>
        <taxon>Kitasatosporales</taxon>
        <taxon>Streptomycetaceae</taxon>
        <taxon>Streptomyces</taxon>
    </lineage>
</organism>
<evidence type="ECO:0000313" key="2">
    <source>
        <dbReference type="EMBL" id="WTU45827.1"/>
    </source>
</evidence>
<accession>A0AAU2HFZ3</accession>